<dbReference type="PANTHER" id="PTHR15572:SF0">
    <property type="entry name" value="GLUTAMINE-RICH PROTEIN-RELATED"/>
    <property type="match status" value="1"/>
</dbReference>
<name>Q01LC1_ORYSA</name>
<evidence type="ECO:0000256" key="1">
    <source>
        <dbReference type="SAM" id="Coils"/>
    </source>
</evidence>
<feature type="region of interest" description="Disordered" evidence="2">
    <location>
        <begin position="505"/>
        <end position="538"/>
    </location>
</feature>
<dbReference type="Pfam" id="PF15249">
    <property type="entry name" value="GLTSCR1"/>
    <property type="match status" value="1"/>
</dbReference>
<dbReference type="PANTHER" id="PTHR15572">
    <property type="entry name" value="GLIOMA TUMOR SUPPRESSOR CANDIDATE REGION GENE 1"/>
    <property type="match status" value="1"/>
</dbReference>
<feature type="compositionally biased region" description="Low complexity" evidence="2">
    <location>
        <begin position="507"/>
        <end position="523"/>
    </location>
</feature>
<reference evidence="4" key="2">
    <citation type="submission" date="2004-10" db="EMBL/GenBank/DDBJ databases">
        <title>Chromosome-wide comparison between domesticated rice subspecies indica and japonica.</title>
        <authorList>
            <person name="Han B."/>
        </authorList>
    </citation>
    <scope>NUCLEOTIDE SEQUENCE</scope>
</reference>
<dbReference type="GO" id="GO:0016514">
    <property type="term" value="C:SWI/SNF complex"/>
    <property type="evidence" value="ECO:0007669"/>
    <property type="project" value="TreeGrafter"/>
</dbReference>
<dbReference type="InterPro" id="IPR052438">
    <property type="entry name" value="Chromatin_remod/trans_coact"/>
</dbReference>
<feature type="compositionally biased region" description="Low complexity" evidence="2">
    <location>
        <begin position="261"/>
        <end position="276"/>
    </location>
</feature>
<proteinExistence type="predicted"/>
<evidence type="ECO:0000259" key="3">
    <source>
        <dbReference type="Pfam" id="PF15249"/>
    </source>
</evidence>
<dbReference type="InterPro" id="IPR015671">
    <property type="entry name" value="GSCR1_dom"/>
</dbReference>
<feature type="coiled-coil region" evidence="1">
    <location>
        <begin position="408"/>
        <end position="478"/>
    </location>
</feature>
<reference evidence="4" key="1">
    <citation type="journal article" date="2002" name="Nature">
        <title>Sequence and analysis of rice chromosome 4.</title>
        <authorList>
            <person name="Feng Q."/>
            <person name="Zhang Y."/>
            <person name="Hao P."/>
            <person name="Wang S."/>
            <person name="Fu G."/>
            <person name="Huang Y."/>
            <person name="Li Y."/>
            <person name="Zhu J."/>
            <person name="Liu Y."/>
            <person name="Hu X."/>
            <person name="Jia P."/>
            <person name="Zhang Y."/>
            <person name="Zhao Q."/>
            <person name="Ying K."/>
            <person name="Yu S."/>
            <person name="Tang Y."/>
            <person name="Weng Q."/>
            <person name="Zhang L."/>
            <person name="Lu Y."/>
            <person name="Mu J."/>
            <person name="Lu Y."/>
            <person name="Zhang L.S."/>
            <person name="Yu Z."/>
            <person name="Fan D."/>
            <person name="Liu X."/>
            <person name="Lu T."/>
            <person name="Li C."/>
            <person name="Wu Y."/>
            <person name="Sun T."/>
            <person name="Lei H."/>
            <person name="Li T."/>
            <person name="Hu H."/>
            <person name="Guan J."/>
            <person name="Wu M."/>
            <person name="Zhang R."/>
            <person name="Zhou B."/>
            <person name="Chen Z."/>
            <person name="Chen L."/>
            <person name="Jin Z."/>
            <person name="Wang R."/>
            <person name="Yin H."/>
            <person name="Cai Z."/>
            <person name="Ren S."/>
            <person name="Lv G."/>
            <person name="Gu W."/>
            <person name="Zhu G."/>
            <person name="Tu Y."/>
            <person name="Jia J."/>
            <person name="Zhang Y."/>
            <person name="Chen J."/>
            <person name="Kang H."/>
            <person name="Chen X."/>
            <person name="Shao C."/>
            <person name="Sun Y."/>
            <person name="Hu Q."/>
            <person name="Zhang X."/>
            <person name="Zhang W."/>
            <person name="Wang L."/>
            <person name="Ding C."/>
            <person name="Sheng H."/>
            <person name="Gu J."/>
            <person name="Chen S."/>
            <person name="Ni L."/>
            <person name="Zhu F."/>
            <person name="Chen W."/>
            <person name="Lan L."/>
            <person name="Lai Y."/>
            <person name="Cheng Z."/>
            <person name="Gu M."/>
            <person name="Jiang J."/>
            <person name="Li J."/>
            <person name="Hong G."/>
            <person name="Xue Y."/>
            <person name="Han B."/>
        </authorList>
    </citation>
    <scope>NUCLEOTIDE SEQUENCE</scope>
</reference>
<accession>Q01LC1</accession>
<evidence type="ECO:0000256" key="2">
    <source>
        <dbReference type="SAM" id="MobiDB-lite"/>
    </source>
</evidence>
<dbReference type="GO" id="GO:0045893">
    <property type="term" value="P:positive regulation of DNA-templated transcription"/>
    <property type="evidence" value="ECO:0007669"/>
    <property type="project" value="TreeGrafter"/>
</dbReference>
<evidence type="ECO:0000313" key="4">
    <source>
        <dbReference type="EMBL" id="CAH66450.1"/>
    </source>
</evidence>
<dbReference type="EMBL" id="CR855102">
    <property type="protein sequence ID" value="CAH66450.1"/>
    <property type="molecule type" value="Genomic_DNA"/>
</dbReference>
<feature type="region of interest" description="Disordered" evidence="2">
    <location>
        <begin position="221"/>
        <end position="276"/>
    </location>
</feature>
<organism evidence="4">
    <name type="scientific">Oryza sativa</name>
    <name type="common">Rice</name>
    <dbReference type="NCBI Taxonomy" id="4530"/>
    <lineage>
        <taxon>Eukaryota</taxon>
        <taxon>Viridiplantae</taxon>
        <taxon>Streptophyta</taxon>
        <taxon>Embryophyta</taxon>
        <taxon>Tracheophyta</taxon>
        <taxon>Spermatophyta</taxon>
        <taxon>Magnoliopsida</taxon>
        <taxon>Liliopsida</taxon>
        <taxon>Poales</taxon>
        <taxon>Poaceae</taxon>
        <taxon>BOP clade</taxon>
        <taxon>Oryzoideae</taxon>
        <taxon>Oryzeae</taxon>
        <taxon>Oryzinae</taxon>
        <taxon>Oryza</taxon>
    </lineage>
</organism>
<dbReference type="AlphaFoldDB" id="Q01LC1"/>
<protein>
    <submittedName>
        <fullName evidence="4">OSIGBa0145N07.6 protein</fullName>
    </submittedName>
</protein>
<sequence length="538" mass="58482">MAAAAEEEEPEQVPMVLVAPGKLVTPEQFQRARALPRQLAAVAASPRQPRPLAMQQQQQQMSQSMIFGRPSAPAPTTLQGFGFGRGAGPGAAAVAARSAPRGMGMAAVPPLAMQHSTTTMMMQLPKGFCFCCSSLALVVTSPRCMMMICDMSSLHMCLPLDLILVISLASTKSSIFIHISFSSIEQQQPSTILAPPPPTPTRQKQQGIVFGGGAAAGVAPPPSLRGIPMASGPRPARQPQRKRKQRTLAPPQQKNQGIGVSGAAAGAGAAPVSSPPSGMLAAVEMALGDMAEDAREACNPDITTPFASVEDAISRLLPYNVYAEYEEDEIYVEDQPPAKDKSSVQEWDDDREAEVIRMAEEFEKLVLTYNVAVRKSGAGAARGEERLMVENLLLADEQRKSEHVSALVRQQQQQLVALQKQQQQQEEAALQRQRMQQQQALQRRQLFLEQQQQQAALQQQLMLEQQQQQQMMAALQQQQLAILFHDQPQQPEPLGPAYWLAPVHAVPPQQQQQPEEGQAGGAATEMAPQPLRELRDSC</sequence>
<feature type="domain" description="GLTSCR protein conserved" evidence="3">
    <location>
        <begin position="293"/>
        <end position="404"/>
    </location>
</feature>
<gene>
    <name evidence="4" type="primary">OSIGBa0145N07.6</name>
</gene>
<keyword evidence="1" id="KW-0175">Coiled coil</keyword>